<feature type="region of interest" description="Disordered" evidence="1">
    <location>
        <begin position="27"/>
        <end position="59"/>
    </location>
</feature>
<evidence type="ECO:0000256" key="1">
    <source>
        <dbReference type="SAM" id="MobiDB-lite"/>
    </source>
</evidence>
<dbReference type="RefSeq" id="WP_218101262.1">
    <property type="nucleotide sequence ID" value="NZ_CAJVCE010000016.1"/>
</dbReference>
<proteinExistence type="predicted"/>
<name>A0ABN7TQN3_9BACL</name>
<comment type="caution">
    <text evidence="2">The sequence shown here is derived from an EMBL/GenBank/DDBJ whole genome shotgun (WGS) entry which is preliminary data.</text>
</comment>
<evidence type="ECO:0000313" key="2">
    <source>
        <dbReference type="EMBL" id="CAG7651632.1"/>
    </source>
</evidence>
<evidence type="ECO:0000313" key="3">
    <source>
        <dbReference type="Proteomes" id="UP000730618"/>
    </source>
</evidence>
<reference evidence="2 3" key="1">
    <citation type="submission" date="2021-06" db="EMBL/GenBank/DDBJ databases">
        <authorList>
            <person name="Criscuolo A."/>
        </authorList>
    </citation>
    <scope>NUCLEOTIDE SEQUENCE [LARGE SCALE GENOMIC DNA]</scope>
    <source>
        <strain evidence="3">CIP 111802</strain>
    </source>
</reference>
<dbReference type="EMBL" id="CAJVCE010000016">
    <property type="protein sequence ID" value="CAG7651632.1"/>
    <property type="molecule type" value="Genomic_DNA"/>
</dbReference>
<keyword evidence="3" id="KW-1185">Reference proteome</keyword>
<organism evidence="2 3">
    <name type="scientific">Paenibacillus allorhizosphaerae</name>
    <dbReference type="NCBI Taxonomy" id="2849866"/>
    <lineage>
        <taxon>Bacteria</taxon>
        <taxon>Bacillati</taxon>
        <taxon>Bacillota</taxon>
        <taxon>Bacilli</taxon>
        <taxon>Bacillales</taxon>
        <taxon>Paenibacillaceae</taxon>
        <taxon>Paenibacillus</taxon>
    </lineage>
</organism>
<gene>
    <name evidence="2" type="ORF">PAECIP111802_05013</name>
</gene>
<accession>A0ABN7TQN3</accession>
<evidence type="ECO:0008006" key="4">
    <source>
        <dbReference type="Google" id="ProtNLM"/>
    </source>
</evidence>
<dbReference type="Proteomes" id="UP000730618">
    <property type="component" value="Unassembled WGS sequence"/>
</dbReference>
<sequence>MRIAIVLVSAWVIVIVGFIIYSHAGPKENKDKKPSAAVSADRNPIISYEQPGGPTDQKKIVQSRKPEDAVKLFFSLINEGKLDGAVSIIEPDYMLLVVSSQKNKAPVEVMHSYVHLFNKGELKSIDFTPPEPSAEQIKATTIVQLNNGTKLQVNFDMYFLDIDGAGLKNWYLKDIRSQKMK</sequence>
<protein>
    <recommendedName>
        <fullName evidence="4">DUF5590 domain-containing protein</fullName>
    </recommendedName>
</protein>